<gene>
    <name evidence="2" type="ORF">BA062_04205</name>
</gene>
<protein>
    <recommendedName>
        <fullName evidence="4">PE domain-containing protein</fullName>
    </recommendedName>
</protein>
<sequence>MAREIRGHAMPDPKVYVPTPQDPEPNQSGGTVPWASQGGGSGPNQGPGFAFDAEQLGRIAETWQGLAERFTDAERNASFLIEADGPGLEYASQGNAEKVRSSGVALRETLSQRAQYCRTMAERFREASGAYLNQEDEASTEIRSDGGKF</sequence>
<proteinExistence type="predicted"/>
<evidence type="ECO:0008006" key="4">
    <source>
        <dbReference type="Google" id="ProtNLM"/>
    </source>
</evidence>
<evidence type="ECO:0000313" key="2">
    <source>
        <dbReference type="EMBL" id="PXY37820.1"/>
    </source>
</evidence>
<feature type="compositionally biased region" description="Basic and acidic residues" evidence="1">
    <location>
        <begin position="1"/>
        <end position="11"/>
    </location>
</feature>
<organism evidence="2 3">
    <name type="scientific">Prauserella flavalba</name>
    <dbReference type="NCBI Taxonomy" id="1477506"/>
    <lineage>
        <taxon>Bacteria</taxon>
        <taxon>Bacillati</taxon>
        <taxon>Actinomycetota</taxon>
        <taxon>Actinomycetes</taxon>
        <taxon>Pseudonocardiales</taxon>
        <taxon>Pseudonocardiaceae</taxon>
        <taxon>Prauserella</taxon>
    </lineage>
</organism>
<dbReference type="Proteomes" id="UP000247892">
    <property type="component" value="Unassembled WGS sequence"/>
</dbReference>
<reference evidence="2 3" key="1">
    <citation type="submission" date="2016-07" db="EMBL/GenBank/DDBJ databases">
        <title>Draft genome sequence of Prauserella sp. YIM 121212, isolated from alkaline soil.</title>
        <authorList>
            <person name="Ruckert C."/>
            <person name="Albersmeier A."/>
            <person name="Jiang C.-L."/>
            <person name="Jiang Y."/>
            <person name="Kalinowski J."/>
            <person name="Schneider O."/>
            <person name="Winkler A."/>
            <person name="Zotchev S.B."/>
        </authorList>
    </citation>
    <scope>NUCLEOTIDE SEQUENCE [LARGE SCALE GENOMIC DNA]</scope>
    <source>
        <strain evidence="2 3">YIM 121212</strain>
    </source>
</reference>
<keyword evidence="3" id="KW-1185">Reference proteome</keyword>
<evidence type="ECO:0000313" key="3">
    <source>
        <dbReference type="Proteomes" id="UP000247892"/>
    </source>
</evidence>
<evidence type="ECO:0000256" key="1">
    <source>
        <dbReference type="SAM" id="MobiDB-lite"/>
    </source>
</evidence>
<name>A0A318MFE0_9PSEU</name>
<feature type="region of interest" description="Disordered" evidence="1">
    <location>
        <begin position="1"/>
        <end position="50"/>
    </location>
</feature>
<dbReference type="AlphaFoldDB" id="A0A318MFE0"/>
<dbReference type="RefSeq" id="WP_210406756.1">
    <property type="nucleotide sequence ID" value="NZ_MASU01000002.1"/>
</dbReference>
<comment type="caution">
    <text evidence="2">The sequence shown here is derived from an EMBL/GenBank/DDBJ whole genome shotgun (WGS) entry which is preliminary data.</text>
</comment>
<dbReference type="EMBL" id="MASU01000002">
    <property type="protein sequence ID" value="PXY37820.1"/>
    <property type="molecule type" value="Genomic_DNA"/>
</dbReference>
<accession>A0A318MFE0</accession>